<keyword evidence="2" id="KW-0808">Transferase</keyword>
<protein>
    <submittedName>
        <fullName evidence="2">Glutamine amidotransferase class-I</fullName>
    </submittedName>
</protein>
<dbReference type="InterPro" id="IPR044992">
    <property type="entry name" value="ChyE-like"/>
</dbReference>
<dbReference type="Pfam" id="PF00117">
    <property type="entry name" value="GATase"/>
    <property type="match status" value="1"/>
</dbReference>
<reference evidence="2" key="1">
    <citation type="submission" date="2009-10" db="EMBL/GenBank/DDBJ databases">
        <title>Diversity of trophic interactions inside an arsenic-rich microbial ecosystem.</title>
        <authorList>
            <person name="Bertin P.N."/>
            <person name="Heinrich-Salmeron A."/>
            <person name="Pelletier E."/>
            <person name="Goulhen-Chollet F."/>
            <person name="Arsene-Ploetze F."/>
            <person name="Gallien S."/>
            <person name="Calteau A."/>
            <person name="Vallenet D."/>
            <person name="Casiot C."/>
            <person name="Chane-Woon-Ming B."/>
            <person name="Giloteaux L."/>
            <person name="Barakat M."/>
            <person name="Bonnefoy V."/>
            <person name="Bruneel O."/>
            <person name="Chandler M."/>
            <person name="Cleiss J."/>
            <person name="Duran R."/>
            <person name="Elbaz-Poulichet F."/>
            <person name="Fonknechten N."/>
            <person name="Lauga B."/>
            <person name="Mornico D."/>
            <person name="Ortet P."/>
            <person name="Schaeffer C."/>
            <person name="Siguier P."/>
            <person name="Alexander Thil Smith A."/>
            <person name="Van Dorsselaer A."/>
            <person name="Weissenbach J."/>
            <person name="Medigue C."/>
            <person name="Le Paslier D."/>
        </authorList>
    </citation>
    <scope>NUCLEOTIDE SEQUENCE</scope>
</reference>
<accession>E6QQ48</accession>
<dbReference type="InterPro" id="IPR029062">
    <property type="entry name" value="Class_I_gatase-like"/>
</dbReference>
<dbReference type="PANTHER" id="PTHR42695:SF5">
    <property type="entry name" value="GLUTAMINE AMIDOTRANSFERASE YLR126C-RELATED"/>
    <property type="match status" value="1"/>
</dbReference>
<feature type="domain" description="Glutamine amidotransferase" evidence="1">
    <location>
        <begin position="46"/>
        <end position="178"/>
    </location>
</feature>
<organism evidence="2">
    <name type="scientific">mine drainage metagenome</name>
    <dbReference type="NCBI Taxonomy" id="410659"/>
    <lineage>
        <taxon>unclassified sequences</taxon>
        <taxon>metagenomes</taxon>
        <taxon>ecological metagenomes</taxon>
    </lineage>
</organism>
<keyword evidence="2" id="KW-0315">Glutamine amidotransferase</keyword>
<dbReference type="SUPFAM" id="SSF52317">
    <property type="entry name" value="Class I glutamine amidotransferase-like"/>
    <property type="match status" value="1"/>
</dbReference>
<dbReference type="PROSITE" id="PS51273">
    <property type="entry name" value="GATASE_TYPE_1"/>
    <property type="match status" value="1"/>
</dbReference>
<comment type="caution">
    <text evidence="2">The sequence shown here is derived from an EMBL/GenBank/DDBJ whole genome shotgun (WGS) entry which is preliminary data.</text>
</comment>
<dbReference type="PANTHER" id="PTHR42695">
    <property type="entry name" value="GLUTAMINE AMIDOTRANSFERASE YLR126C-RELATED"/>
    <property type="match status" value="1"/>
</dbReference>
<dbReference type="EMBL" id="CABR01000029">
    <property type="protein sequence ID" value="CBI09369.1"/>
    <property type="molecule type" value="Genomic_DNA"/>
</dbReference>
<dbReference type="CDD" id="cd01741">
    <property type="entry name" value="GATase1_1"/>
    <property type="match status" value="1"/>
</dbReference>
<dbReference type="AlphaFoldDB" id="E6QQ48"/>
<gene>
    <name evidence="2" type="ORF">CARN7_0096</name>
</gene>
<name>E6QQ48_9ZZZZ</name>
<proteinExistence type="predicted"/>
<dbReference type="Gene3D" id="3.40.50.880">
    <property type="match status" value="1"/>
</dbReference>
<dbReference type="InterPro" id="IPR017926">
    <property type="entry name" value="GATASE"/>
</dbReference>
<sequence>MKPVAIFRHLPWEGAGYFGEFLARHDIPSQLIQVDQGEPIPDDPHLFSGLVFMGGNMSVNDPLPWIAQSVALIQQAIAAGIPVLGHCLGGQLISRAMGATVSNNPAKEIGWGEAYAMDNATAHEWLNGIQHFTAFHWHGETFSLPKDAMHLFRSEACANQAYVLHSKHLAMQCHVEMTESMIIDWCKEGENEIKSAHNSPHVQTAATMQTDMSTRIAALHHVADQLYRHWLTGLQRT</sequence>
<evidence type="ECO:0000259" key="1">
    <source>
        <dbReference type="Pfam" id="PF00117"/>
    </source>
</evidence>
<evidence type="ECO:0000313" key="2">
    <source>
        <dbReference type="EMBL" id="CBI09369.1"/>
    </source>
</evidence>
<dbReference type="GO" id="GO:0016740">
    <property type="term" value="F:transferase activity"/>
    <property type="evidence" value="ECO:0007669"/>
    <property type="project" value="UniProtKB-KW"/>
</dbReference>
<dbReference type="GO" id="GO:0005829">
    <property type="term" value="C:cytosol"/>
    <property type="evidence" value="ECO:0007669"/>
    <property type="project" value="TreeGrafter"/>
</dbReference>